<feature type="chain" id="PRO_5040418189" evidence="2">
    <location>
        <begin position="23"/>
        <end position="156"/>
    </location>
</feature>
<dbReference type="Proteomes" id="UP001153620">
    <property type="component" value="Chromosome 2"/>
</dbReference>
<organism evidence="3 4">
    <name type="scientific">Chironomus riparius</name>
    <dbReference type="NCBI Taxonomy" id="315576"/>
    <lineage>
        <taxon>Eukaryota</taxon>
        <taxon>Metazoa</taxon>
        <taxon>Ecdysozoa</taxon>
        <taxon>Arthropoda</taxon>
        <taxon>Hexapoda</taxon>
        <taxon>Insecta</taxon>
        <taxon>Pterygota</taxon>
        <taxon>Neoptera</taxon>
        <taxon>Endopterygota</taxon>
        <taxon>Diptera</taxon>
        <taxon>Nematocera</taxon>
        <taxon>Chironomoidea</taxon>
        <taxon>Chironomidae</taxon>
        <taxon>Chironominae</taxon>
        <taxon>Chironomus</taxon>
    </lineage>
</organism>
<evidence type="ECO:0000313" key="3">
    <source>
        <dbReference type="EMBL" id="CAG9803341.1"/>
    </source>
</evidence>
<protein>
    <submittedName>
        <fullName evidence="3">Uncharacterized protein</fullName>
    </submittedName>
</protein>
<keyword evidence="4" id="KW-1185">Reference proteome</keyword>
<evidence type="ECO:0000313" key="4">
    <source>
        <dbReference type="Proteomes" id="UP001153620"/>
    </source>
</evidence>
<keyword evidence="2" id="KW-0732">Signal</keyword>
<sequence>MDKKGLFSVILLIFMTVKLHDCKLKTPRPSDTWTNQNFIFDKNLMFPVDYEETVSDDFRTIFSRDNILTPVQYLWQWLFNRQNLGKTPPPQQLPPIIIYATTEMPRTSSTTQIMTTTTVRDEFIPTGRTRRPLKYKIEGHCKNPPKSHENKKSNKL</sequence>
<reference evidence="3" key="1">
    <citation type="submission" date="2022-01" db="EMBL/GenBank/DDBJ databases">
        <authorList>
            <person name="King R."/>
        </authorList>
    </citation>
    <scope>NUCLEOTIDE SEQUENCE</scope>
</reference>
<dbReference type="EMBL" id="OU895878">
    <property type="protein sequence ID" value="CAG9803341.1"/>
    <property type="molecule type" value="Genomic_DNA"/>
</dbReference>
<proteinExistence type="predicted"/>
<name>A0A9N9WRS6_9DIPT</name>
<dbReference type="OrthoDB" id="10645977at2759"/>
<dbReference type="AlphaFoldDB" id="A0A9N9WRS6"/>
<feature type="signal peptide" evidence="2">
    <location>
        <begin position="1"/>
        <end position="22"/>
    </location>
</feature>
<evidence type="ECO:0000256" key="1">
    <source>
        <dbReference type="SAM" id="MobiDB-lite"/>
    </source>
</evidence>
<accession>A0A9N9WRS6</accession>
<reference evidence="3" key="2">
    <citation type="submission" date="2022-10" db="EMBL/GenBank/DDBJ databases">
        <authorList>
            <consortium name="ENA_rothamsted_submissions"/>
            <consortium name="culmorum"/>
            <person name="King R."/>
        </authorList>
    </citation>
    <scope>NUCLEOTIDE SEQUENCE</scope>
</reference>
<gene>
    <name evidence="3" type="ORF">CHIRRI_LOCUS6242</name>
</gene>
<evidence type="ECO:0000256" key="2">
    <source>
        <dbReference type="SAM" id="SignalP"/>
    </source>
</evidence>
<feature type="region of interest" description="Disordered" evidence="1">
    <location>
        <begin position="136"/>
        <end position="156"/>
    </location>
</feature>